<keyword evidence="11" id="KW-1185">Reference proteome</keyword>
<dbReference type="Gene3D" id="3.30.70.330">
    <property type="match status" value="1"/>
</dbReference>
<dbReference type="SUPFAM" id="SSF46565">
    <property type="entry name" value="Chaperone J-domain"/>
    <property type="match status" value="1"/>
</dbReference>
<keyword evidence="4" id="KW-0143">Chaperone</keyword>
<dbReference type="InterPro" id="IPR001623">
    <property type="entry name" value="DnaJ_domain"/>
</dbReference>
<name>A0ABR3WN37_9PEZI</name>
<evidence type="ECO:0000256" key="5">
    <source>
        <dbReference type="ARBA" id="ARBA00023242"/>
    </source>
</evidence>
<dbReference type="InterPro" id="IPR018253">
    <property type="entry name" value="DnaJ_domain_CS"/>
</dbReference>
<dbReference type="PANTHER" id="PTHR44313:SF1">
    <property type="entry name" value="DNAJ HOMOLOG SUBFAMILY C MEMBER 17"/>
    <property type="match status" value="1"/>
</dbReference>
<dbReference type="Proteomes" id="UP001583177">
    <property type="component" value="Unassembled WGS sequence"/>
</dbReference>
<dbReference type="InterPro" id="IPR036869">
    <property type="entry name" value="J_dom_sf"/>
</dbReference>
<feature type="domain" description="CCHC-type" evidence="9">
    <location>
        <begin position="605"/>
        <end position="620"/>
    </location>
</feature>
<feature type="compositionally biased region" description="Basic and acidic residues" evidence="7">
    <location>
        <begin position="429"/>
        <end position="442"/>
    </location>
</feature>
<evidence type="ECO:0000259" key="8">
    <source>
        <dbReference type="PROSITE" id="PS50076"/>
    </source>
</evidence>
<feature type="compositionally biased region" description="Basic and acidic residues" evidence="7">
    <location>
        <begin position="272"/>
        <end position="282"/>
    </location>
</feature>
<dbReference type="InterPro" id="IPR012677">
    <property type="entry name" value="Nucleotide-bd_a/b_plait_sf"/>
</dbReference>
<sequence>MPPPPSFDYYAELQVERTASSNDITSAYRRLARIHHPDKNPDSQAEATLTFQRLQLAHETLSDPAKRARYDNPRPENWSSAFNQDQGDFWDDDEDDPFAYGPFSFPFPFPMNFFFESRFFRGPPRRSSSQGQAAYEDLNAANERRERENKRQEEVREMRRKEQRLRREAEEARQEAAEISKSLARLRQQEEESMKQEKRWTEIGAVSKDERLRTCLHSDLCNKVQHTKKFKCTACSAKRGMTAFECPHCLAFICQLCVTNSSERRKRLEVQEHMEETARASKDSNPLSCEPSFDKTDGNKPKAGNIAMQMPKTKPPKKTATDKSTKQPLKDSKSGTSGNTNKGGLERNSGFRAADEHKAAPTPASQFASGNPYGILAGSERTATFTSEKSVPDISIPDTPHGDVKIGNESSASTKPVQPKKKRQNKKVSKNDGGKENIDPAGKKQHAIAGVAVESKVINTSPDTHQNTAHPSSCGGPSSQNASANGIPNKTIKNGETNKATVKSPRSHSAPSLQQKSSGGGHVPTAGATGGYLRALNPNHRLTMGVLRQAMEKFGAVKSLKITNKKSGIAHVDFATHDGLCNAMVASPVAVSEQVTVRVVELNHCDHCGKAGHFAKVCREAKSKVQN</sequence>
<feature type="compositionally biased region" description="Basic residues" evidence="7">
    <location>
        <begin position="418"/>
        <end position="428"/>
    </location>
</feature>
<evidence type="ECO:0000256" key="2">
    <source>
        <dbReference type="ARBA" id="ARBA00004496"/>
    </source>
</evidence>
<dbReference type="PROSITE" id="PS50158">
    <property type="entry name" value="ZF_CCHC"/>
    <property type="match status" value="1"/>
</dbReference>
<evidence type="ECO:0000256" key="1">
    <source>
        <dbReference type="ARBA" id="ARBA00004123"/>
    </source>
</evidence>
<dbReference type="InterPro" id="IPR001878">
    <property type="entry name" value="Znf_CCHC"/>
</dbReference>
<evidence type="ECO:0000256" key="3">
    <source>
        <dbReference type="ARBA" id="ARBA00022490"/>
    </source>
</evidence>
<feature type="compositionally biased region" description="Basic and acidic residues" evidence="7">
    <location>
        <begin position="319"/>
        <end position="333"/>
    </location>
</feature>
<dbReference type="EMBL" id="JAWRVE010000065">
    <property type="protein sequence ID" value="KAL1864852.1"/>
    <property type="molecule type" value="Genomic_DNA"/>
</dbReference>
<dbReference type="SMART" id="SM00271">
    <property type="entry name" value="DnaJ"/>
    <property type="match status" value="1"/>
</dbReference>
<dbReference type="PROSITE" id="PS00636">
    <property type="entry name" value="DNAJ_1"/>
    <property type="match status" value="1"/>
</dbReference>
<feature type="compositionally biased region" description="Basic and acidic residues" evidence="7">
    <location>
        <begin position="142"/>
        <end position="168"/>
    </location>
</feature>
<keyword evidence="6" id="KW-0862">Zinc</keyword>
<evidence type="ECO:0000256" key="6">
    <source>
        <dbReference type="PROSITE-ProRule" id="PRU00047"/>
    </source>
</evidence>
<dbReference type="Gene3D" id="1.10.287.110">
    <property type="entry name" value="DnaJ domain"/>
    <property type="match status" value="1"/>
</dbReference>
<keyword evidence="6" id="KW-0863">Zinc-finger</keyword>
<feature type="compositionally biased region" description="Polar residues" evidence="7">
    <location>
        <begin position="507"/>
        <end position="517"/>
    </location>
</feature>
<comment type="subcellular location">
    <subcellularLocation>
        <location evidence="2">Cytoplasm</location>
    </subcellularLocation>
    <subcellularLocation>
        <location evidence="1">Nucleus</location>
    </subcellularLocation>
</comment>
<dbReference type="Pfam" id="PF00226">
    <property type="entry name" value="DnaJ"/>
    <property type="match status" value="1"/>
</dbReference>
<feature type="region of interest" description="Disordered" evidence="7">
    <location>
        <begin position="272"/>
        <end position="445"/>
    </location>
</feature>
<feature type="domain" description="J" evidence="8">
    <location>
        <begin position="8"/>
        <end position="74"/>
    </location>
</feature>
<evidence type="ECO:0000313" key="10">
    <source>
        <dbReference type="EMBL" id="KAL1864852.1"/>
    </source>
</evidence>
<gene>
    <name evidence="10" type="ORF">Daus18300_007419</name>
</gene>
<evidence type="ECO:0000256" key="4">
    <source>
        <dbReference type="ARBA" id="ARBA00023186"/>
    </source>
</evidence>
<dbReference type="InterPro" id="IPR035979">
    <property type="entry name" value="RBD_domain_sf"/>
</dbReference>
<proteinExistence type="predicted"/>
<reference evidence="10 11" key="1">
    <citation type="journal article" date="2024" name="IMA Fungus">
        <title>IMA Genome - F19 : A genome assembly and annotation guide to empower mycologists, including annotated draft genome sequences of Ceratocystis pirilliformis, Diaporthe australafricana, Fusarium ophioides, Paecilomyces lecythidis, and Sporothrix stenoceras.</title>
        <authorList>
            <person name="Aylward J."/>
            <person name="Wilson A.M."/>
            <person name="Visagie C.M."/>
            <person name="Spraker J."/>
            <person name="Barnes I."/>
            <person name="Buitendag C."/>
            <person name="Ceriani C."/>
            <person name="Del Mar Angel L."/>
            <person name="du Plessis D."/>
            <person name="Fuchs T."/>
            <person name="Gasser K."/>
            <person name="Kramer D."/>
            <person name="Li W."/>
            <person name="Munsamy K."/>
            <person name="Piso A."/>
            <person name="Price J.L."/>
            <person name="Sonnekus B."/>
            <person name="Thomas C."/>
            <person name="van der Nest A."/>
            <person name="van Dijk A."/>
            <person name="van Heerden A."/>
            <person name="van Vuuren N."/>
            <person name="Yilmaz N."/>
            <person name="Duong T.A."/>
            <person name="van der Merwe N.A."/>
            <person name="Wingfield M.J."/>
            <person name="Wingfield B.D."/>
        </authorList>
    </citation>
    <scope>NUCLEOTIDE SEQUENCE [LARGE SCALE GENOMIC DNA]</scope>
    <source>
        <strain evidence="10 11">CMW 18300</strain>
    </source>
</reference>
<feature type="region of interest" description="Disordered" evidence="7">
    <location>
        <begin position="461"/>
        <end position="531"/>
    </location>
</feature>
<keyword evidence="5" id="KW-0539">Nucleus</keyword>
<protein>
    <recommendedName>
        <fullName evidence="12">J domain-containing protein</fullName>
    </recommendedName>
</protein>
<comment type="caution">
    <text evidence="10">The sequence shown here is derived from an EMBL/GenBank/DDBJ whole genome shotgun (WGS) entry which is preliminary data.</text>
</comment>
<evidence type="ECO:0000256" key="7">
    <source>
        <dbReference type="SAM" id="MobiDB-lite"/>
    </source>
</evidence>
<feature type="compositionally biased region" description="Polar residues" evidence="7">
    <location>
        <begin position="461"/>
        <end position="501"/>
    </location>
</feature>
<evidence type="ECO:0000313" key="11">
    <source>
        <dbReference type="Proteomes" id="UP001583177"/>
    </source>
</evidence>
<dbReference type="SUPFAM" id="SSF54928">
    <property type="entry name" value="RNA-binding domain, RBD"/>
    <property type="match status" value="1"/>
</dbReference>
<dbReference type="PROSITE" id="PS50076">
    <property type="entry name" value="DNAJ_2"/>
    <property type="match status" value="1"/>
</dbReference>
<evidence type="ECO:0008006" key="12">
    <source>
        <dbReference type="Google" id="ProtNLM"/>
    </source>
</evidence>
<organism evidence="10 11">
    <name type="scientific">Diaporthe australafricana</name>
    <dbReference type="NCBI Taxonomy" id="127596"/>
    <lineage>
        <taxon>Eukaryota</taxon>
        <taxon>Fungi</taxon>
        <taxon>Dikarya</taxon>
        <taxon>Ascomycota</taxon>
        <taxon>Pezizomycotina</taxon>
        <taxon>Sordariomycetes</taxon>
        <taxon>Sordariomycetidae</taxon>
        <taxon>Diaporthales</taxon>
        <taxon>Diaporthaceae</taxon>
        <taxon>Diaporthe</taxon>
    </lineage>
</organism>
<evidence type="ECO:0000259" key="9">
    <source>
        <dbReference type="PROSITE" id="PS50158"/>
    </source>
</evidence>
<feature type="compositionally biased region" description="Basic and acidic residues" evidence="7">
    <location>
        <begin position="60"/>
        <end position="74"/>
    </location>
</feature>
<keyword evidence="6" id="KW-0479">Metal-binding</keyword>
<dbReference type="PRINTS" id="PR00625">
    <property type="entry name" value="JDOMAIN"/>
</dbReference>
<dbReference type="PANTHER" id="PTHR44313">
    <property type="entry name" value="DNAJ HOMOLOG SUBFAMILY C MEMBER 17"/>
    <property type="match status" value="1"/>
</dbReference>
<feature type="region of interest" description="Disordered" evidence="7">
    <location>
        <begin position="124"/>
        <end position="168"/>
    </location>
</feature>
<keyword evidence="3" id="KW-0963">Cytoplasm</keyword>
<accession>A0ABR3WN37</accession>
<dbReference type="CDD" id="cd06257">
    <property type="entry name" value="DnaJ"/>
    <property type="match status" value="1"/>
</dbReference>
<dbReference type="InterPro" id="IPR052094">
    <property type="entry name" value="Pre-mRNA-splicing_ERAD"/>
</dbReference>
<feature type="region of interest" description="Disordered" evidence="7">
    <location>
        <begin position="60"/>
        <end position="95"/>
    </location>
</feature>